<feature type="domain" description="GOLD" evidence="4">
    <location>
        <begin position="316"/>
        <end position="478"/>
    </location>
</feature>
<feature type="region of interest" description="Disordered" evidence="3">
    <location>
        <begin position="282"/>
        <end position="308"/>
    </location>
</feature>
<dbReference type="PANTHER" id="PTHR22973:SF12">
    <property type="entry name" value="LD35087P"/>
    <property type="match status" value="1"/>
</dbReference>
<evidence type="ECO:0008006" key="8">
    <source>
        <dbReference type="Google" id="ProtNLM"/>
    </source>
</evidence>
<dbReference type="PANTHER" id="PTHR22973">
    <property type="entry name" value="LD35087P"/>
    <property type="match status" value="1"/>
</dbReference>
<dbReference type="InterPro" id="IPR014352">
    <property type="entry name" value="FERM/acyl-CoA-bd_prot_sf"/>
</dbReference>
<protein>
    <recommendedName>
        <fullName evidence="8">Golgi resident protein GCP60</fullName>
    </recommendedName>
</protein>
<dbReference type="InterPro" id="IPR009038">
    <property type="entry name" value="GOLD_dom"/>
</dbReference>
<evidence type="ECO:0000256" key="3">
    <source>
        <dbReference type="SAM" id="MobiDB-lite"/>
    </source>
</evidence>
<feature type="compositionally biased region" description="Basic and acidic residues" evidence="3">
    <location>
        <begin position="519"/>
        <end position="534"/>
    </location>
</feature>
<feature type="region of interest" description="Disordered" evidence="3">
    <location>
        <begin position="487"/>
        <end position="534"/>
    </location>
</feature>
<feature type="domain" description="ACB" evidence="5">
    <location>
        <begin position="27"/>
        <end position="118"/>
    </location>
</feature>
<evidence type="ECO:0000259" key="5">
    <source>
        <dbReference type="PROSITE" id="PS51228"/>
    </source>
</evidence>
<dbReference type="EMBL" id="JBICBT010000783">
    <property type="protein sequence ID" value="KAL3101333.1"/>
    <property type="molecule type" value="Genomic_DNA"/>
</dbReference>
<feature type="region of interest" description="Disordered" evidence="3">
    <location>
        <begin position="383"/>
        <end position="429"/>
    </location>
</feature>
<keyword evidence="7" id="KW-1185">Reference proteome</keyword>
<accession>A0ABD2KF44</accession>
<feature type="compositionally biased region" description="Gly residues" evidence="3">
    <location>
        <begin position="398"/>
        <end position="407"/>
    </location>
</feature>
<dbReference type="SUPFAM" id="SSF101576">
    <property type="entry name" value="Supernatant protein factor (SPF), C-terminal domain"/>
    <property type="match status" value="1"/>
</dbReference>
<dbReference type="AlphaFoldDB" id="A0ABD2KF44"/>
<dbReference type="Proteomes" id="UP001620626">
    <property type="component" value="Unassembled WGS sequence"/>
</dbReference>
<organism evidence="6 7">
    <name type="scientific">Heterodera trifolii</name>
    <dbReference type="NCBI Taxonomy" id="157864"/>
    <lineage>
        <taxon>Eukaryota</taxon>
        <taxon>Metazoa</taxon>
        <taxon>Ecdysozoa</taxon>
        <taxon>Nematoda</taxon>
        <taxon>Chromadorea</taxon>
        <taxon>Rhabditida</taxon>
        <taxon>Tylenchina</taxon>
        <taxon>Tylenchomorpha</taxon>
        <taxon>Tylenchoidea</taxon>
        <taxon>Heteroderidae</taxon>
        <taxon>Heteroderinae</taxon>
        <taxon>Heterodera</taxon>
    </lineage>
</organism>
<dbReference type="SUPFAM" id="SSF47027">
    <property type="entry name" value="Acyl-CoA binding protein"/>
    <property type="match status" value="1"/>
</dbReference>
<dbReference type="InterPro" id="IPR035984">
    <property type="entry name" value="Acyl-CoA-binding_sf"/>
</dbReference>
<sequence length="555" mass="62375">MDVIEYESPRQQTEISANLLSDFGVTAQQAYKIAVTFYKNEEKANPVSIDYLYKLRFMALSKQAKYGTYREEVADCGWFDIMGNEAKKTWKRISDLTSEQAMLEFVRLLDVVCPSFRAQLEIERKAKTNEPSQKAIDHPSKDSNGQSKNDCHLNVLVDSASIRAQEVLEQFEQQKRQIQEALNKQTYHQFLAYAQQTHPGEATKQEQLIKQLQEQHYHQYISQVYAQAQAASQAAVANSMPSLTDSPPNIDPEKGFQLSAGVGHSKHSPTLNGRVRDVDELAEEVPGESDVSDEEDAEAPPNPKVAPASMWTSKNVQEFKDNIKKEGTEGVLKIGHGETVTVRVPTHPEGNSLVWDFATDYYDLGFGVYFEWTIAETNQVTVQVEESEDELEDDEAAGGEGRTGGQTAGDDVEADAAKRQKDANKPRVDEIIPTFRRDCHEEVFSGSHVYPGQGIYLLKFDNSYSLWRSKTLYYRVFYSKARSARLGEHAKTEQLEDDEAAGGEGRTGGQTAGDDVEADAAKRQKDANKPRVDEIIPTFRRDCHEEAILRVQIKK</sequence>
<keyword evidence="2" id="KW-0175">Coiled coil</keyword>
<dbReference type="FunFam" id="2.60.120.680:FF:000002">
    <property type="entry name" value="Putative Golgi resident protein GCP60"/>
    <property type="match status" value="1"/>
</dbReference>
<dbReference type="Gene3D" id="2.60.120.680">
    <property type="entry name" value="GOLD domain"/>
    <property type="match status" value="1"/>
</dbReference>
<dbReference type="PROSITE" id="PS51228">
    <property type="entry name" value="ACB_2"/>
    <property type="match status" value="1"/>
</dbReference>
<feature type="compositionally biased region" description="Acidic residues" evidence="3">
    <location>
        <begin position="282"/>
        <end position="298"/>
    </location>
</feature>
<evidence type="ECO:0000259" key="4">
    <source>
        <dbReference type="PROSITE" id="PS50866"/>
    </source>
</evidence>
<comment type="caution">
    <text evidence="6">The sequence shown here is derived from an EMBL/GenBank/DDBJ whole genome shotgun (WGS) entry which is preliminary data.</text>
</comment>
<proteinExistence type="predicted"/>
<name>A0ABD2KF44_9BILA</name>
<feature type="compositionally biased region" description="Gly residues" evidence="3">
    <location>
        <begin position="502"/>
        <end position="511"/>
    </location>
</feature>
<dbReference type="InterPro" id="IPR000582">
    <property type="entry name" value="Acyl-CoA-binding_protein"/>
</dbReference>
<reference evidence="6 7" key="1">
    <citation type="submission" date="2024-10" db="EMBL/GenBank/DDBJ databases">
        <authorList>
            <person name="Kim D."/>
        </authorList>
    </citation>
    <scope>NUCLEOTIDE SEQUENCE [LARGE SCALE GENOMIC DNA]</scope>
    <source>
        <strain evidence="6">BH-2024</strain>
    </source>
</reference>
<evidence type="ECO:0000313" key="6">
    <source>
        <dbReference type="EMBL" id="KAL3101333.1"/>
    </source>
</evidence>
<dbReference type="Pfam" id="PF00887">
    <property type="entry name" value="ACBP"/>
    <property type="match status" value="1"/>
</dbReference>
<gene>
    <name evidence="6" type="ORF">niasHT_028089</name>
</gene>
<dbReference type="Pfam" id="PF13897">
    <property type="entry name" value="GOLD_2"/>
    <property type="match status" value="1"/>
</dbReference>
<dbReference type="PROSITE" id="PS50866">
    <property type="entry name" value="GOLD"/>
    <property type="match status" value="1"/>
</dbReference>
<evidence type="ECO:0000313" key="7">
    <source>
        <dbReference type="Proteomes" id="UP001620626"/>
    </source>
</evidence>
<feature type="coiled-coil region" evidence="2">
    <location>
        <begin position="157"/>
        <end position="188"/>
    </location>
</feature>
<evidence type="ECO:0000256" key="1">
    <source>
        <dbReference type="ARBA" id="ARBA00022990"/>
    </source>
</evidence>
<dbReference type="InterPro" id="IPR052269">
    <property type="entry name" value="Golgi-PI4KB_interaction"/>
</dbReference>
<feature type="compositionally biased region" description="Acidic residues" evidence="3">
    <location>
        <begin position="385"/>
        <end position="397"/>
    </location>
</feature>
<dbReference type="Gene3D" id="1.20.80.10">
    <property type="match status" value="1"/>
</dbReference>
<dbReference type="InterPro" id="IPR036598">
    <property type="entry name" value="GOLD_dom_sf"/>
</dbReference>
<feature type="region of interest" description="Disordered" evidence="3">
    <location>
        <begin position="127"/>
        <end position="149"/>
    </location>
</feature>
<keyword evidence="1" id="KW-0007">Acetylation</keyword>
<evidence type="ECO:0000256" key="2">
    <source>
        <dbReference type="SAM" id="Coils"/>
    </source>
</evidence>
<feature type="compositionally biased region" description="Basic and acidic residues" evidence="3">
    <location>
        <begin position="415"/>
        <end position="429"/>
    </location>
</feature>